<accession>A0A370TAY3</accession>
<organism evidence="3 4">
    <name type="scientific">Venustampulla echinocandica</name>
    <dbReference type="NCBI Taxonomy" id="2656787"/>
    <lineage>
        <taxon>Eukaryota</taxon>
        <taxon>Fungi</taxon>
        <taxon>Dikarya</taxon>
        <taxon>Ascomycota</taxon>
        <taxon>Pezizomycotina</taxon>
        <taxon>Leotiomycetes</taxon>
        <taxon>Helotiales</taxon>
        <taxon>Pleuroascaceae</taxon>
        <taxon>Venustampulla</taxon>
    </lineage>
</organism>
<feature type="region of interest" description="Disordered" evidence="1">
    <location>
        <begin position="28"/>
        <end position="78"/>
    </location>
</feature>
<dbReference type="Gene3D" id="2.170.270.10">
    <property type="entry name" value="SET domain"/>
    <property type="match status" value="1"/>
</dbReference>
<gene>
    <name evidence="3" type="ORF">BP5553_09880</name>
</gene>
<dbReference type="STRING" id="2656787.A0A370TAY3"/>
<reference evidence="3 4" key="1">
    <citation type="journal article" date="2018" name="IMA Fungus">
        <title>IMA Genome-F 9: Draft genome sequence of Annulohypoxylon stygium, Aspergillus mulundensis, Berkeleyomyces basicola (syn. Thielaviopsis basicola), Ceratocystis smalleyi, two Cercospora beticola strains, Coleophoma cylindrospora, Fusarium fracticaudum, Phialophora cf. hyalina, and Morchella septimelata.</title>
        <authorList>
            <person name="Wingfield B.D."/>
            <person name="Bills G.F."/>
            <person name="Dong Y."/>
            <person name="Huang W."/>
            <person name="Nel W.J."/>
            <person name="Swalarsk-Parry B.S."/>
            <person name="Vaghefi N."/>
            <person name="Wilken P.M."/>
            <person name="An Z."/>
            <person name="de Beer Z.W."/>
            <person name="De Vos L."/>
            <person name="Chen L."/>
            <person name="Duong T.A."/>
            <person name="Gao Y."/>
            <person name="Hammerbacher A."/>
            <person name="Kikkert J.R."/>
            <person name="Li Y."/>
            <person name="Li H."/>
            <person name="Li K."/>
            <person name="Li Q."/>
            <person name="Liu X."/>
            <person name="Ma X."/>
            <person name="Naidoo K."/>
            <person name="Pethybridge S.J."/>
            <person name="Sun J."/>
            <person name="Steenkamp E.T."/>
            <person name="van der Nest M.A."/>
            <person name="van Wyk S."/>
            <person name="Wingfield M.J."/>
            <person name="Xiong C."/>
            <person name="Yue Q."/>
            <person name="Zhang X."/>
        </authorList>
    </citation>
    <scope>NUCLEOTIDE SEQUENCE [LARGE SCALE GENOMIC DNA]</scope>
    <source>
        <strain evidence="3 4">BP 5553</strain>
    </source>
</reference>
<dbReference type="PROSITE" id="PS50280">
    <property type="entry name" value="SET"/>
    <property type="match status" value="1"/>
</dbReference>
<dbReference type="InterPro" id="IPR001214">
    <property type="entry name" value="SET_dom"/>
</dbReference>
<dbReference type="AlphaFoldDB" id="A0A370TAY3"/>
<dbReference type="CDD" id="cd20071">
    <property type="entry name" value="SET_SMYD"/>
    <property type="match status" value="1"/>
</dbReference>
<dbReference type="Pfam" id="PF00856">
    <property type="entry name" value="SET"/>
    <property type="match status" value="1"/>
</dbReference>
<feature type="compositionally biased region" description="Low complexity" evidence="1">
    <location>
        <begin position="96"/>
        <end position="117"/>
    </location>
</feature>
<dbReference type="Proteomes" id="UP000254866">
    <property type="component" value="Unassembled WGS sequence"/>
</dbReference>
<comment type="caution">
    <text evidence="3">The sequence shown here is derived from an EMBL/GenBank/DDBJ whole genome shotgun (WGS) entry which is preliminary data.</text>
</comment>
<dbReference type="RefSeq" id="XP_031865340.1">
    <property type="nucleotide sequence ID" value="XM_032018503.1"/>
</dbReference>
<dbReference type="PANTHER" id="PTHR47332:SF4">
    <property type="entry name" value="SET DOMAIN-CONTAINING PROTEIN 5"/>
    <property type="match status" value="1"/>
</dbReference>
<dbReference type="GeneID" id="43602729"/>
<name>A0A370TAY3_9HELO</name>
<sequence>MSDKKNSGVGCLAQTFEQWILKQDSGWKEKYKRRGTMTVNITPAPESRVGPSAINTQLLTPDPSPSSSPSSSPSPVRRCRPIDGAFSPIWKLAQLSTPPVSPNSSPKPTSSSTSSTEPPVPAPGGPLFATMYFEVRESPKGGLGAFAVQDIEEDTVIMAEEPLFKATFVEVFYEFEKLSKEKRGEYLSLYAWSGIERHKVLAIFSTNRFTISNAQCGIFLKSSRFNHACHPYATCSYRWDEEKNQMVTRSVMSIKKGQEITIAYSRNPSALHFNYGFWCDCPGCPEPKKAKAAAQRISGEWIY</sequence>
<keyword evidence="4" id="KW-1185">Reference proteome</keyword>
<evidence type="ECO:0000259" key="2">
    <source>
        <dbReference type="PROSITE" id="PS50280"/>
    </source>
</evidence>
<dbReference type="InterPro" id="IPR053185">
    <property type="entry name" value="SET_domain_protein"/>
</dbReference>
<protein>
    <recommendedName>
        <fullName evidence="2">SET domain-containing protein</fullName>
    </recommendedName>
</protein>
<dbReference type="InterPro" id="IPR046341">
    <property type="entry name" value="SET_dom_sf"/>
</dbReference>
<evidence type="ECO:0000256" key="1">
    <source>
        <dbReference type="SAM" id="MobiDB-lite"/>
    </source>
</evidence>
<dbReference type="EMBL" id="NPIC01000013">
    <property type="protein sequence ID" value="RDL31091.1"/>
    <property type="molecule type" value="Genomic_DNA"/>
</dbReference>
<dbReference type="PANTHER" id="PTHR47332">
    <property type="entry name" value="SET DOMAIN-CONTAINING PROTEIN 5"/>
    <property type="match status" value="1"/>
</dbReference>
<dbReference type="OrthoDB" id="265717at2759"/>
<feature type="compositionally biased region" description="Low complexity" evidence="1">
    <location>
        <begin position="65"/>
        <end position="75"/>
    </location>
</feature>
<feature type="domain" description="SET" evidence="2">
    <location>
        <begin position="131"/>
        <end position="265"/>
    </location>
</feature>
<proteinExistence type="predicted"/>
<dbReference type="SUPFAM" id="SSF82199">
    <property type="entry name" value="SET domain"/>
    <property type="match status" value="1"/>
</dbReference>
<evidence type="ECO:0000313" key="3">
    <source>
        <dbReference type="EMBL" id="RDL31091.1"/>
    </source>
</evidence>
<feature type="region of interest" description="Disordered" evidence="1">
    <location>
        <begin position="96"/>
        <end position="121"/>
    </location>
</feature>
<evidence type="ECO:0000313" key="4">
    <source>
        <dbReference type="Proteomes" id="UP000254866"/>
    </source>
</evidence>